<dbReference type="SUPFAM" id="SSF52172">
    <property type="entry name" value="CheY-like"/>
    <property type="match status" value="1"/>
</dbReference>
<name>A0A1P9WZD5_9BACT</name>
<dbReference type="Gene3D" id="3.40.50.2300">
    <property type="match status" value="1"/>
</dbReference>
<evidence type="ECO:0000313" key="1">
    <source>
        <dbReference type="EMBL" id="AQG80688.1"/>
    </source>
</evidence>
<dbReference type="AlphaFoldDB" id="A0A1P9WZD5"/>
<proteinExistence type="predicted"/>
<gene>
    <name evidence="1" type="ORF">AWR27_15945</name>
</gene>
<organism evidence="1 2">
    <name type="scientific">Spirosoma montaniterrae</name>
    <dbReference type="NCBI Taxonomy" id="1178516"/>
    <lineage>
        <taxon>Bacteria</taxon>
        <taxon>Pseudomonadati</taxon>
        <taxon>Bacteroidota</taxon>
        <taxon>Cytophagia</taxon>
        <taxon>Cytophagales</taxon>
        <taxon>Cytophagaceae</taxon>
        <taxon>Spirosoma</taxon>
    </lineage>
</organism>
<sequence>MALNYWKAQLEEAGYTVLPFCKKASDWLSVIRQTKPYLLFIEATFANNTGLELVRQTRLLHPATRCVVCVPALPAYYLKAIEVDASGYLPDNIGDPAEVLHCFEQVGQGYRYISPIFSAVLPLPPSRNKKRSMRYLTVIGRYCALSPRDIRPGRLVSN</sequence>
<keyword evidence="2" id="KW-1185">Reference proteome</keyword>
<dbReference type="KEGG" id="smon:AWR27_15945"/>
<dbReference type="InterPro" id="IPR011006">
    <property type="entry name" value="CheY-like_superfamily"/>
</dbReference>
<protein>
    <recommendedName>
        <fullName evidence="3">Response regulatory domain-containing protein</fullName>
    </recommendedName>
</protein>
<dbReference type="EMBL" id="CP014263">
    <property type="protein sequence ID" value="AQG80688.1"/>
    <property type="molecule type" value="Genomic_DNA"/>
</dbReference>
<evidence type="ECO:0008006" key="3">
    <source>
        <dbReference type="Google" id="ProtNLM"/>
    </source>
</evidence>
<dbReference type="Proteomes" id="UP000187941">
    <property type="component" value="Chromosome"/>
</dbReference>
<evidence type="ECO:0000313" key="2">
    <source>
        <dbReference type="Proteomes" id="UP000187941"/>
    </source>
</evidence>
<reference evidence="1 2" key="1">
    <citation type="submission" date="2016-01" db="EMBL/GenBank/DDBJ databases">
        <authorList>
            <person name="Oliw E.H."/>
        </authorList>
    </citation>
    <scope>NUCLEOTIDE SEQUENCE [LARGE SCALE GENOMIC DNA]</scope>
    <source>
        <strain evidence="1 2">DY10</strain>
    </source>
</reference>
<accession>A0A1P9WZD5</accession>